<dbReference type="InterPro" id="IPR004555">
    <property type="entry name" value="G6PDH_assembly_OpcA"/>
</dbReference>
<gene>
    <name evidence="4" type="ORF">E1298_24640</name>
</gene>
<feature type="region of interest" description="Disordered" evidence="1">
    <location>
        <begin position="322"/>
        <end position="392"/>
    </location>
</feature>
<feature type="compositionally biased region" description="Low complexity" evidence="1">
    <location>
        <begin position="335"/>
        <end position="373"/>
    </location>
</feature>
<feature type="domain" description="Glucose-6-phosphate dehydrogenase assembly protein OpcA N-terminal" evidence="2">
    <location>
        <begin position="51"/>
        <end position="162"/>
    </location>
</feature>
<reference evidence="4 5" key="1">
    <citation type="submission" date="2019-03" db="EMBL/GenBank/DDBJ databases">
        <title>Draft genome sequences of novel Actinobacteria.</title>
        <authorList>
            <person name="Sahin N."/>
            <person name="Ay H."/>
            <person name="Saygin H."/>
        </authorList>
    </citation>
    <scope>NUCLEOTIDE SEQUENCE [LARGE SCALE GENOMIC DNA]</scope>
    <source>
        <strain evidence="4 5">H3C3</strain>
    </source>
</reference>
<dbReference type="Proteomes" id="UP000294513">
    <property type="component" value="Unassembled WGS sequence"/>
</dbReference>
<evidence type="ECO:0000313" key="4">
    <source>
        <dbReference type="EMBL" id="TDD81114.1"/>
    </source>
</evidence>
<proteinExistence type="predicted"/>
<dbReference type="EMBL" id="SMKU01000142">
    <property type="protein sequence ID" value="TDD81114.1"/>
    <property type="molecule type" value="Genomic_DNA"/>
</dbReference>
<organism evidence="4 5">
    <name type="scientific">Actinomadura rubrisoli</name>
    <dbReference type="NCBI Taxonomy" id="2530368"/>
    <lineage>
        <taxon>Bacteria</taxon>
        <taxon>Bacillati</taxon>
        <taxon>Actinomycetota</taxon>
        <taxon>Actinomycetes</taxon>
        <taxon>Streptosporangiales</taxon>
        <taxon>Thermomonosporaceae</taxon>
        <taxon>Actinomadura</taxon>
    </lineage>
</organism>
<dbReference type="PANTHER" id="PTHR38658:SF1">
    <property type="entry name" value="OXPP CYCLE PROTEIN OPCA-RELATED"/>
    <property type="match status" value="1"/>
</dbReference>
<dbReference type="InterPro" id="IPR046801">
    <property type="entry name" value="OpcA_G6PD_N"/>
</dbReference>
<comment type="caution">
    <text evidence="4">The sequence shown here is derived from an EMBL/GenBank/DDBJ whole genome shotgun (WGS) entry which is preliminary data.</text>
</comment>
<evidence type="ECO:0000313" key="5">
    <source>
        <dbReference type="Proteomes" id="UP000294513"/>
    </source>
</evidence>
<dbReference type="Pfam" id="PF20171">
    <property type="entry name" value="OpcA_G6PD_C"/>
    <property type="match status" value="1"/>
</dbReference>
<name>A0A4R5BBI1_9ACTN</name>
<evidence type="ECO:0000256" key="1">
    <source>
        <dbReference type="SAM" id="MobiDB-lite"/>
    </source>
</evidence>
<evidence type="ECO:0000259" key="2">
    <source>
        <dbReference type="Pfam" id="PF10128"/>
    </source>
</evidence>
<evidence type="ECO:0000259" key="3">
    <source>
        <dbReference type="Pfam" id="PF20171"/>
    </source>
</evidence>
<protein>
    <submittedName>
        <fullName evidence="4">Oxidoreductase</fullName>
    </submittedName>
</protein>
<dbReference type="PANTHER" id="PTHR38658">
    <property type="entry name" value="OXPP CYCLE PROTEIN OPCA-RELATED"/>
    <property type="match status" value="1"/>
</dbReference>
<feature type="compositionally biased region" description="Basic residues" evidence="1">
    <location>
        <begin position="374"/>
        <end position="385"/>
    </location>
</feature>
<feature type="domain" description="Glucose-6-phosphate dehydrogenase assembly protein OpcA C-terminal" evidence="3">
    <location>
        <begin position="166"/>
        <end position="294"/>
    </location>
</feature>
<sequence length="392" mass="41175">MNIDLAGTTTRRIQEALTQARHLMGGPAVGMVLTLIIVTDESAQYDAVRAATEAAREHPCRVLTVISRDPRGSSSRLDAEIRMGETGPGETVLLRMYGPLAEHADSVVVPLLMPDTPVVTWWPGGKVPKVPAKDPLGRLAQRRVTDSYAARDRLGTLAQLAEGYRPGDTDFTWTRLTSWRSLLAAALDQDHDEIVSGEVVAEPDSPSAELLAAWLSIRLGVAVDRTVSEGPGITGVRLVTTGGDIVVDRPDGRVATLCRPGQPDRQVALMRRPMAELLAEELRRLDPDEVYQEAASRFAKDLAGGTTDEGLANEPVSATADAARTEAAGDEAARAGRPAAPESSAAKSSGAEAATQAAAEAAAEAAAKSSAKAAAHKPTAKKPPRGKPAGDA</sequence>
<dbReference type="InterPro" id="IPR046802">
    <property type="entry name" value="OpcA_G6PD_C"/>
</dbReference>
<dbReference type="AlphaFoldDB" id="A0A4R5BBI1"/>
<dbReference type="OrthoDB" id="128564at2"/>
<dbReference type="Pfam" id="PF10128">
    <property type="entry name" value="OpcA_G6PD_assem"/>
    <property type="match status" value="1"/>
</dbReference>
<accession>A0A4R5BBI1</accession>
<keyword evidence="5" id="KW-1185">Reference proteome</keyword>